<organism evidence="3 4">
    <name type="scientific">Bartonella apis</name>
    <dbReference type="NCBI Taxonomy" id="1686310"/>
    <lineage>
        <taxon>Bacteria</taxon>
        <taxon>Pseudomonadati</taxon>
        <taxon>Pseudomonadota</taxon>
        <taxon>Alphaproteobacteria</taxon>
        <taxon>Hyphomicrobiales</taxon>
        <taxon>Bartonellaceae</taxon>
        <taxon>Bartonella</taxon>
    </lineage>
</organism>
<protein>
    <submittedName>
        <fullName evidence="3">tRNA threonylcarbamoyl adenosine modification protein YeaZ</fullName>
    </submittedName>
</protein>
<accession>A0A1R0FC87</accession>
<dbReference type="InterPro" id="IPR043129">
    <property type="entry name" value="ATPase_NBD"/>
</dbReference>
<dbReference type="SUPFAM" id="SSF53067">
    <property type="entry name" value="Actin-like ATPase domain"/>
    <property type="match status" value="1"/>
</dbReference>
<evidence type="ECO:0000256" key="1">
    <source>
        <dbReference type="SAM" id="MobiDB-lite"/>
    </source>
</evidence>
<evidence type="ECO:0000313" key="4">
    <source>
        <dbReference type="Proteomes" id="UP000187344"/>
    </source>
</evidence>
<name>A0A1R0FC87_9HYPH</name>
<dbReference type="NCBIfam" id="TIGR03725">
    <property type="entry name" value="T6A_YeaZ"/>
    <property type="match status" value="1"/>
</dbReference>
<dbReference type="Pfam" id="PF00814">
    <property type="entry name" value="TsaD"/>
    <property type="match status" value="1"/>
</dbReference>
<keyword evidence="4" id="KW-1185">Reference proteome</keyword>
<proteinExistence type="predicted"/>
<reference evidence="3 4" key="1">
    <citation type="submission" date="2016-12" db="EMBL/GenBank/DDBJ databases">
        <title>Comparative genomics of Bartonella apis.</title>
        <authorList>
            <person name="Engel P."/>
        </authorList>
    </citation>
    <scope>NUCLEOTIDE SEQUENCE [LARGE SCALE GENOMIC DNA]</scope>
    <source>
        <strain evidence="3 4">PEB0149</strain>
    </source>
</reference>
<feature type="region of interest" description="Disordered" evidence="1">
    <location>
        <begin position="194"/>
        <end position="222"/>
    </location>
</feature>
<dbReference type="InterPro" id="IPR022496">
    <property type="entry name" value="T6A_TsaB"/>
</dbReference>
<dbReference type="AlphaFoldDB" id="A0A1R0FC87"/>
<feature type="domain" description="Gcp-like" evidence="2">
    <location>
        <begin position="32"/>
        <end position="147"/>
    </location>
</feature>
<comment type="caution">
    <text evidence="3">The sequence shown here is derived from an EMBL/GenBank/DDBJ whole genome shotgun (WGS) entry which is preliminary data.</text>
</comment>
<dbReference type="PANTHER" id="PTHR11735:SF11">
    <property type="entry name" value="TRNA THREONYLCARBAMOYLADENOSINE BIOSYNTHESIS PROTEIN TSAB"/>
    <property type="match status" value="1"/>
</dbReference>
<dbReference type="CDD" id="cd24032">
    <property type="entry name" value="ASKHA_NBD_TsaB"/>
    <property type="match status" value="1"/>
</dbReference>
<sequence length="222" mass="23534">MITLALDTASSNCAVALIDDGRVLARVSENIGKGHAEKLIDQIIAVKNTSGLDLNKVDRIAVNIGPGSFTGVRIGVATARGLALALKKPAVGVSSLEATGFEALKRFPEHHVIAVIDAGRDMVYRQDFDEKLEPLIPPEVKACENVVASLDNKAIVAGPFAETIAHSAGIAENRIFSIAAPDVISFAILSQSKKSDGAPKPLYLREADAKPQMGFSLPRKKE</sequence>
<dbReference type="OrthoDB" id="9809995at2"/>
<dbReference type="InterPro" id="IPR000905">
    <property type="entry name" value="Gcp-like_dom"/>
</dbReference>
<dbReference type="Gene3D" id="3.30.420.40">
    <property type="match status" value="2"/>
</dbReference>
<evidence type="ECO:0000259" key="2">
    <source>
        <dbReference type="Pfam" id="PF00814"/>
    </source>
</evidence>
<gene>
    <name evidence="3" type="ORF">PEB0149_020930</name>
</gene>
<dbReference type="GO" id="GO:0002949">
    <property type="term" value="P:tRNA threonylcarbamoyladenosine modification"/>
    <property type="evidence" value="ECO:0007669"/>
    <property type="project" value="InterPro"/>
</dbReference>
<dbReference type="RefSeq" id="WP_075869727.1">
    <property type="nucleotide sequence ID" value="NZ_CALYQA010000005.1"/>
</dbReference>
<dbReference type="EMBL" id="LXYT01000001">
    <property type="protein sequence ID" value="OLY44621.1"/>
    <property type="molecule type" value="Genomic_DNA"/>
</dbReference>
<dbReference type="GO" id="GO:0005829">
    <property type="term" value="C:cytosol"/>
    <property type="evidence" value="ECO:0007669"/>
    <property type="project" value="TreeGrafter"/>
</dbReference>
<dbReference type="PANTHER" id="PTHR11735">
    <property type="entry name" value="TRNA N6-ADENOSINE THREONYLCARBAMOYLTRANSFERASE"/>
    <property type="match status" value="1"/>
</dbReference>
<evidence type="ECO:0000313" key="3">
    <source>
        <dbReference type="EMBL" id="OLY44621.1"/>
    </source>
</evidence>
<feature type="compositionally biased region" description="Basic and acidic residues" evidence="1">
    <location>
        <begin position="194"/>
        <end position="209"/>
    </location>
</feature>
<dbReference type="Proteomes" id="UP000187344">
    <property type="component" value="Unassembled WGS sequence"/>
</dbReference>